<evidence type="ECO:0000256" key="10">
    <source>
        <dbReference type="ARBA" id="ARBA00023257"/>
    </source>
</evidence>
<dbReference type="InterPro" id="IPR036734">
    <property type="entry name" value="Neur_chan_lig-bd_sf"/>
</dbReference>
<feature type="domain" description="Neurotransmitter-gated ion-channel ligand-binding" evidence="19">
    <location>
        <begin position="17"/>
        <end position="101"/>
    </location>
</feature>
<dbReference type="InterPro" id="IPR006202">
    <property type="entry name" value="Neur_chan_lig-bd"/>
</dbReference>
<keyword evidence="2" id="KW-1003">Cell membrane</keyword>
<keyword evidence="4" id="KW-0732">Signal</keyword>
<evidence type="ECO:0000256" key="11">
    <source>
        <dbReference type="ARBA" id="ARBA00023286"/>
    </source>
</evidence>
<feature type="transmembrane region" description="Helical" evidence="18">
    <location>
        <begin position="159"/>
        <end position="176"/>
    </location>
</feature>
<feature type="transmembrane region" description="Helical" evidence="18">
    <location>
        <begin position="188"/>
        <end position="208"/>
    </location>
</feature>
<dbReference type="Proteomes" id="UP000694568">
    <property type="component" value="Unplaced"/>
</dbReference>
<comment type="catalytic activity">
    <reaction evidence="14">
        <text>K(+)(in) = K(+)(out)</text>
        <dbReference type="Rhea" id="RHEA:29463"/>
        <dbReference type="ChEBI" id="CHEBI:29103"/>
    </reaction>
</comment>
<dbReference type="CDD" id="cd19063">
    <property type="entry name" value="LGIC_TM_5-HT3"/>
    <property type="match status" value="1"/>
</dbReference>
<evidence type="ECO:0000256" key="14">
    <source>
        <dbReference type="ARBA" id="ARBA00034430"/>
    </source>
</evidence>
<dbReference type="GO" id="GO:0045211">
    <property type="term" value="C:postsynaptic membrane"/>
    <property type="evidence" value="ECO:0007669"/>
    <property type="project" value="UniProtKB-SubCell"/>
</dbReference>
<evidence type="ECO:0000259" key="20">
    <source>
        <dbReference type="Pfam" id="PF02932"/>
    </source>
</evidence>
<keyword evidence="3 18" id="KW-0812">Transmembrane</keyword>
<evidence type="ECO:0000256" key="4">
    <source>
        <dbReference type="ARBA" id="ARBA00022729"/>
    </source>
</evidence>
<keyword evidence="7" id="KW-0406">Ion transport</keyword>
<keyword evidence="22" id="KW-1185">Reference proteome</keyword>
<dbReference type="InterPro" id="IPR006029">
    <property type="entry name" value="Neurotrans-gated_channel_TM"/>
</dbReference>
<evidence type="ECO:0000256" key="7">
    <source>
        <dbReference type="ARBA" id="ARBA00023065"/>
    </source>
</evidence>
<dbReference type="GO" id="GO:0005230">
    <property type="term" value="F:extracellular ligand-gated monoatomic ion channel activity"/>
    <property type="evidence" value="ECO:0007669"/>
    <property type="project" value="InterPro"/>
</dbReference>
<dbReference type="Gene3D" id="2.70.170.10">
    <property type="entry name" value="Neurotransmitter-gated ion-channel ligand-binding domain"/>
    <property type="match status" value="1"/>
</dbReference>
<dbReference type="InterPro" id="IPR038050">
    <property type="entry name" value="Neuro_actylchol_rec"/>
</dbReference>
<evidence type="ECO:0008006" key="23">
    <source>
        <dbReference type="Google" id="ProtNLM"/>
    </source>
</evidence>
<dbReference type="GeneTree" id="ENSGT00940000164924"/>
<dbReference type="InterPro" id="IPR049944">
    <property type="entry name" value="LGIC_TM_5-HT3"/>
</dbReference>
<dbReference type="Gene3D" id="1.20.58.390">
    <property type="entry name" value="Neurotransmitter-gated ion-channel transmembrane domain"/>
    <property type="match status" value="1"/>
</dbReference>
<comment type="function">
    <text evidence="17">Forms serotonin (5-hydroxytryptamine/5-HT3)-activated cation-selective channel complexes, which when activated cause fast, depolarizing responses in neurons.</text>
</comment>
<dbReference type="AlphaFoldDB" id="A0A8D0B3C2"/>
<feature type="transmembrane region" description="Helical" evidence="18">
    <location>
        <begin position="220"/>
        <end position="238"/>
    </location>
</feature>
<evidence type="ECO:0000256" key="1">
    <source>
        <dbReference type="ARBA" id="ARBA00022448"/>
    </source>
</evidence>
<dbReference type="SUPFAM" id="SSF90112">
    <property type="entry name" value="Neurotransmitter-gated ion-channel transmembrane pore"/>
    <property type="match status" value="1"/>
</dbReference>
<keyword evidence="6" id="KW-0770">Synapse</keyword>
<feature type="transmembrane region" description="Helical" evidence="18">
    <location>
        <begin position="328"/>
        <end position="350"/>
    </location>
</feature>
<evidence type="ECO:0000256" key="3">
    <source>
        <dbReference type="ARBA" id="ARBA00022692"/>
    </source>
</evidence>
<keyword evidence="9" id="KW-0675">Receptor</keyword>
<name>A0A8D0B3C2_SANLU</name>
<evidence type="ECO:0000313" key="22">
    <source>
        <dbReference type="Proteomes" id="UP000694568"/>
    </source>
</evidence>
<evidence type="ECO:0000256" key="9">
    <source>
        <dbReference type="ARBA" id="ARBA00023170"/>
    </source>
</evidence>
<evidence type="ECO:0000256" key="13">
    <source>
        <dbReference type="ARBA" id="ARBA00034104"/>
    </source>
</evidence>
<keyword evidence="8 18" id="KW-0472">Membrane</keyword>
<dbReference type="Ensembl" id="ENSSLUT00000062887.1">
    <property type="protein sequence ID" value="ENSSLUP00000061165.1"/>
    <property type="gene ID" value="ENSSLUG00000026045.1"/>
</dbReference>
<protein>
    <recommendedName>
        <fullName evidence="23">5-hydroxytryptamine receptor 3A</fullName>
    </recommendedName>
</protein>
<sequence length="354" mass="40029">MSCDIAEMVAIHHICGLSWDEEECGTTRVSVPREQLWVPDINIAEYMDEDKAPKTPYVYLYNTGHVFDDKPLRVVSSCRLVIYTFPFDIQNCSLTFGPYLHFGKIQCSLVPVSFPKIILRRRPVLYVVNLLIPSCFLITVDLFSFLLPLQTVDRSSFKMTLILGYTVFLLIMNDLLPVTGETTPLINVFFSISLALMVGSLLETVLITNIQCGSSQYSAVPHWLSILVLRYLAVVVFLPRKKKSSQHTVFLNPSLGAKNSSNTDISAIHLQRVFGDTPPVKPPPEPALDELRKLSRDLLAIRLQVDKHFQGSETSQEWQMIGIVIDRLLFGLYIVFIAVSFITIICLWSKHYAA</sequence>
<evidence type="ECO:0000256" key="2">
    <source>
        <dbReference type="ARBA" id="ARBA00022475"/>
    </source>
</evidence>
<feature type="transmembrane region" description="Helical" evidence="18">
    <location>
        <begin position="124"/>
        <end position="147"/>
    </location>
</feature>
<keyword evidence="1" id="KW-0813">Transport</keyword>
<keyword evidence="10" id="KW-0628">Postsynaptic cell membrane</keyword>
<evidence type="ECO:0000256" key="18">
    <source>
        <dbReference type="SAM" id="Phobius"/>
    </source>
</evidence>
<dbReference type="Pfam" id="PF02931">
    <property type="entry name" value="Neur_chan_LBD"/>
    <property type="match status" value="1"/>
</dbReference>
<comment type="catalytic activity">
    <reaction evidence="16">
        <text>Ca(2+)(in) = Ca(2+)(out)</text>
        <dbReference type="Rhea" id="RHEA:29671"/>
        <dbReference type="ChEBI" id="CHEBI:29108"/>
    </reaction>
</comment>
<accession>A0A8D0B3C2</accession>
<dbReference type="GO" id="GO:0004888">
    <property type="term" value="F:transmembrane signaling receptor activity"/>
    <property type="evidence" value="ECO:0007669"/>
    <property type="project" value="InterPro"/>
</dbReference>
<comment type="subcellular location">
    <subcellularLocation>
        <location evidence="13">Postsynaptic cell membrane</location>
        <topology evidence="13">Multi-pass membrane protein</topology>
    </subcellularLocation>
</comment>
<dbReference type="InterPro" id="IPR006201">
    <property type="entry name" value="Neur_channel"/>
</dbReference>
<dbReference type="PROSITE" id="PS00236">
    <property type="entry name" value="NEUROTR_ION_CHANNEL"/>
    <property type="match status" value="1"/>
</dbReference>
<evidence type="ECO:0000256" key="8">
    <source>
        <dbReference type="ARBA" id="ARBA00023136"/>
    </source>
</evidence>
<evidence type="ECO:0000313" key="21">
    <source>
        <dbReference type="Ensembl" id="ENSSLUP00000061165.1"/>
    </source>
</evidence>
<keyword evidence="12" id="KW-0407">Ion channel</keyword>
<dbReference type="InterPro" id="IPR018000">
    <property type="entry name" value="Neurotransmitter_ion_chnl_CS"/>
</dbReference>
<evidence type="ECO:0000256" key="15">
    <source>
        <dbReference type="ARBA" id="ARBA00036239"/>
    </source>
</evidence>
<proteinExistence type="predicted"/>
<comment type="catalytic activity">
    <reaction evidence="15">
        <text>Na(+)(in) = Na(+)(out)</text>
        <dbReference type="Rhea" id="RHEA:34963"/>
        <dbReference type="ChEBI" id="CHEBI:29101"/>
    </reaction>
</comment>
<organism evidence="21 22">
    <name type="scientific">Sander lucioperca</name>
    <name type="common">Pike-perch</name>
    <name type="synonym">Perca lucioperca</name>
    <dbReference type="NCBI Taxonomy" id="283035"/>
    <lineage>
        <taxon>Eukaryota</taxon>
        <taxon>Metazoa</taxon>
        <taxon>Chordata</taxon>
        <taxon>Craniata</taxon>
        <taxon>Vertebrata</taxon>
        <taxon>Euteleostomi</taxon>
        <taxon>Actinopterygii</taxon>
        <taxon>Neopterygii</taxon>
        <taxon>Teleostei</taxon>
        <taxon>Neoteleostei</taxon>
        <taxon>Acanthomorphata</taxon>
        <taxon>Eupercaria</taxon>
        <taxon>Perciformes</taxon>
        <taxon>Percoidei</taxon>
        <taxon>Percidae</taxon>
        <taxon>Luciopercinae</taxon>
        <taxon>Sander</taxon>
    </lineage>
</organism>
<evidence type="ECO:0000256" key="17">
    <source>
        <dbReference type="ARBA" id="ARBA00037540"/>
    </source>
</evidence>
<evidence type="ECO:0000256" key="12">
    <source>
        <dbReference type="ARBA" id="ARBA00023303"/>
    </source>
</evidence>
<evidence type="ECO:0000256" key="6">
    <source>
        <dbReference type="ARBA" id="ARBA00023018"/>
    </source>
</evidence>
<reference evidence="21" key="1">
    <citation type="submission" date="2025-08" db="UniProtKB">
        <authorList>
            <consortium name="Ensembl"/>
        </authorList>
    </citation>
    <scope>IDENTIFICATION</scope>
</reference>
<evidence type="ECO:0000256" key="16">
    <source>
        <dbReference type="ARBA" id="ARBA00036634"/>
    </source>
</evidence>
<dbReference type="Pfam" id="PF02932">
    <property type="entry name" value="Neur_chan_memb"/>
    <property type="match status" value="1"/>
</dbReference>
<dbReference type="SUPFAM" id="SSF63712">
    <property type="entry name" value="Nicotinic receptor ligand binding domain-like"/>
    <property type="match status" value="1"/>
</dbReference>
<keyword evidence="11" id="KW-1071">Ligand-gated ion channel</keyword>
<evidence type="ECO:0000256" key="5">
    <source>
        <dbReference type="ARBA" id="ARBA00022989"/>
    </source>
</evidence>
<feature type="domain" description="Neurotransmitter-gated ion-channel transmembrane" evidence="20">
    <location>
        <begin position="130"/>
        <end position="344"/>
    </location>
</feature>
<dbReference type="InterPro" id="IPR036719">
    <property type="entry name" value="Neuro-gated_channel_TM_sf"/>
</dbReference>
<reference evidence="21" key="2">
    <citation type="submission" date="2025-09" db="UniProtKB">
        <authorList>
            <consortium name="Ensembl"/>
        </authorList>
    </citation>
    <scope>IDENTIFICATION</scope>
</reference>
<keyword evidence="5 18" id="KW-1133">Transmembrane helix</keyword>
<dbReference type="PANTHER" id="PTHR18945">
    <property type="entry name" value="NEUROTRANSMITTER GATED ION CHANNEL"/>
    <property type="match status" value="1"/>
</dbReference>
<evidence type="ECO:0000259" key="19">
    <source>
        <dbReference type="Pfam" id="PF02931"/>
    </source>
</evidence>